<gene>
    <name evidence="4" type="ORF">Cni_G20502</name>
</gene>
<dbReference type="CDD" id="cd02440">
    <property type="entry name" value="AdoMet_MTases"/>
    <property type="match status" value="1"/>
</dbReference>
<dbReference type="GO" id="GO:0008168">
    <property type="term" value="F:methyltransferase activity"/>
    <property type="evidence" value="ECO:0007669"/>
    <property type="project" value="UniProtKB-KW"/>
</dbReference>
<proteinExistence type="predicted"/>
<accession>A0AAQ3KRG5</accession>
<feature type="compositionally biased region" description="Low complexity" evidence="3">
    <location>
        <begin position="25"/>
        <end position="39"/>
    </location>
</feature>
<dbReference type="Pfam" id="PF03602">
    <property type="entry name" value="Cons_hypoth95"/>
    <property type="match status" value="1"/>
</dbReference>
<feature type="compositionally biased region" description="Basic and acidic residues" evidence="3">
    <location>
        <begin position="104"/>
        <end position="114"/>
    </location>
</feature>
<keyword evidence="1" id="KW-0489">Methyltransferase</keyword>
<organism evidence="4 5">
    <name type="scientific">Canna indica</name>
    <name type="common">Indian-shot</name>
    <dbReference type="NCBI Taxonomy" id="4628"/>
    <lineage>
        <taxon>Eukaryota</taxon>
        <taxon>Viridiplantae</taxon>
        <taxon>Streptophyta</taxon>
        <taxon>Embryophyta</taxon>
        <taxon>Tracheophyta</taxon>
        <taxon>Spermatophyta</taxon>
        <taxon>Magnoliopsida</taxon>
        <taxon>Liliopsida</taxon>
        <taxon>Zingiberales</taxon>
        <taxon>Cannaceae</taxon>
        <taxon>Canna</taxon>
    </lineage>
</organism>
<sequence length="351" mass="39350">MASSVLAPPPLFSSLRHSQYHHLRSSSSPSYLPASLFPPSGSPQIHRRCGRTHLLILSSYSTSQHGRAAYAGKEEKKHKMLESYGLDSSDFIPPSTDKSRRRRRDQEERVEKGKRVPFTPEAPKPPPRTTHRLLQVLGGKARRKKLLSPKGMDVRPMMEVVKGAAFDIIQVAGGCPASLRPRCWLDLYSGTGAVGIEAISRGCSEAHFVEMDPWVVSEVLRPNLASTGFFDVSVIHTVRVERFLEQAEQSLDKNRTFDYISVTPPYTEVDYSVLMGQLGRSPLVGEDSFILVEYPLKTSMADTCGHLTKIADRRFGRTNLVIYGPSWAEKKKKIRKDSLTQSKFLEVARRI</sequence>
<dbReference type="InterPro" id="IPR004398">
    <property type="entry name" value="RNA_MeTrfase_RsmD"/>
</dbReference>
<protein>
    <recommendedName>
        <fullName evidence="6">Methyltransferase</fullName>
    </recommendedName>
</protein>
<evidence type="ECO:0000256" key="1">
    <source>
        <dbReference type="ARBA" id="ARBA00022603"/>
    </source>
</evidence>
<dbReference type="Gene3D" id="3.40.50.150">
    <property type="entry name" value="Vaccinia Virus protein VP39"/>
    <property type="match status" value="1"/>
</dbReference>
<evidence type="ECO:0000313" key="5">
    <source>
        <dbReference type="Proteomes" id="UP001327560"/>
    </source>
</evidence>
<evidence type="ECO:0000256" key="3">
    <source>
        <dbReference type="SAM" id="MobiDB-lite"/>
    </source>
</evidence>
<name>A0AAQ3KRG5_9LILI</name>
<dbReference type="EMBL" id="CP136895">
    <property type="protein sequence ID" value="WOL11738.1"/>
    <property type="molecule type" value="Genomic_DNA"/>
</dbReference>
<dbReference type="PANTHER" id="PTHR43542:SF1">
    <property type="entry name" value="METHYLTRANSFERASE"/>
    <property type="match status" value="1"/>
</dbReference>
<dbReference type="SUPFAM" id="SSF53335">
    <property type="entry name" value="S-adenosyl-L-methionine-dependent methyltransferases"/>
    <property type="match status" value="1"/>
</dbReference>
<dbReference type="Proteomes" id="UP001327560">
    <property type="component" value="Chromosome 6"/>
</dbReference>
<evidence type="ECO:0000256" key="2">
    <source>
        <dbReference type="ARBA" id="ARBA00022679"/>
    </source>
</evidence>
<evidence type="ECO:0008006" key="6">
    <source>
        <dbReference type="Google" id="ProtNLM"/>
    </source>
</evidence>
<dbReference type="AlphaFoldDB" id="A0AAQ3KRG5"/>
<reference evidence="4 5" key="1">
    <citation type="submission" date="2023-10" db="EMBL/GenBank/DDBJ databases">
        <title>Chromosome-scale genome assembly provides insights into flower coloration mechanisms of Canna indica.</title>
        <authorList>
            <person name="Li C."/>
        </authorList>
    </citation>
    <scope>NUCLEOTIDE SEQUENCE [LARGE SCALE GENOMIC DNA]</scope>
    <source>
        <tissue evidence="4">Flower</tissue>
    </source>
</reference>
<dbReference type="GO" id="GO:0031167">
    <property type="term" value="P:rRNA methylation"/>
    <property type="evidence" value="ECO:0007669"/>
    <property type="project" value="InterPro"/>
</dbReference>
<keyword evidence="5" id="KW-1185">Reference proteome</keyword>
<dbReference type="InterPro" id="IPR029063">
    <property type="entry name" value="SAM-dependent_MTases_sf"/>
</dbReference>
<keyword evidence="2" id="KW-0808">Transferase</keyword>
<evidence type="ECO:0000313" key="4">
    <source>
        <dbReference type="EMBL" id="WOL11738.1"/>
    </source>
</evidence>
<feature type="region of interest" description="Disordered" evidence="3">
    <location>
        <begin position="82"/>
        <end position="130"/>
    </location>
</feature>
<dbReference type="PANTHER" id="PTHR43542">
    <property type="entry name" value="METHYLTRANSFERASE"/>
    <property type="match status" value="1"/>
</dbReference>
<feature type="region of interest" description="Disordered" evidence="3">
    <location>
        <begin position="24"/>
        <end position="45"/>
    </location>
</feature>